<dbReference type="InterPro" id="IPR055372">
    <property type="entry name" value="CBM96"/>
</dbReference>
<evidence type="ECO:0000259" key="5">
    <source>
        <dbReference type="Pfam" id="PF24517"/>
    </source>
</evidence>
<accession>A0A9W7XT41</accession>
<evidence type="ECO:0000256" key="4">
    <source>
        <dbReference type="SAM" id="SignalP"/>
    </source>
</evidence>
<comment type="subcellular location">
    <subcellularLocation>
        <location evidence="1">Secreted</location>
    </subcellularLocation>
</comment>
<keyword evidence="2" id="KW-0964">Secreted</keyword>
<gene>
    <name evidence="6" type="ORF">LPJ53_005115</name>
</gene>
<protein>
    <recommendedName>
        <fullName evidence="5">Carbohydrate-binding module family 96 domain-containing protein</fullName>
    </recommendedName>
</protein>
<proteinExistence type="predicted"/>
<evidence type="ECO:0000256" key="2">
    <source>
        <dbReference type="ARBA" id="ARBA00022525"/>
    </source>
</evidence>
<name>A0A9W7XT41_9FUNG</name>
<dbReference type="OrthoDB" id="5517791at2759"/>
<comment type="caution">
    <text evidence="6">The sequence shown here is derived from an EMBL/GenBank/DDBJ whole genome shotgun (WGS) entry which is preliminary data.</text>
</comment>
<evidence type="ECO:0000256" key="3">
    <source>
        <dbReference type="ARBA" id="ARBA00022729"/>
    </source>
</evidence>
<dbReference type="Pfam" id="PF24517">
    <property type="entry name" value="CBM96"/>
    <property type="match status" value="1"/>
</dbReference>
<feature type="signal peptide" evidence="4">
    <location>
        <begin position="1"/>
        <end position="19"/>
    </location>
</feature>
<feature type="domain" description="Carbohydrate-binding module family 96" evidence="5">
    <location>
        <begin position="52"/>
        <end position="182"/>
    </location>
</feature>
<dbReference type="Proteomes" id="UP001149813">
    <property type="component" value="Unassembled WGS sequence"/>
</dbReference>
<evidence type="ECO:0000313" key="6">
    <source>
        <dbReference type="EMBL" id="KAJ1720239.1"/>
    </source>
</evidence>
<dbReference type="EMBL" id="JANBOJ010000280">
    <property type="protein sequence ID" value="KAJ1720239.1"/>
    <property type="molecule type" value="Genomic_DNA"/>
</dbReference>
<reference evidence="6" key="1">
    <citation type="submission" date="2022-07" db="EMBL/GenBank/DDBJ databases">
        <title>Phylogenomic reconstructions and comparative analyses of Kickxellomycotina fungi.</title>
        <authorList>
            <person name="Reynolds N.K."/>
            <person name="Stajich J.E."/>
            <person name="Barry K."/>
            <person name="Grigoriev I.V."/>
            <person name="Crous P."/>
            <person name="Smith M.E."/>
        </authorList>
    </citation>
    <scope>NUCLEOTIDE SEQUENCE</scope>
    <source>
        <strain evidence="6">NBRC 32514</strain>
    </source>
</reference>
<dbReference type="AlphaFoldDB" id="A0A9W7XT41"/>
<sequence length="191" mass="19898">MKLVLLALLLRLAAGLATGNTHEIVGVTKDATVTYSTSALGSTTINVLAPKGRQKTLVASPASDSAYSRILLGFDLPSGSAQNPKGITNCTLLVPIAQRTPDKPYRLTAYAADDAWDEARVNGSTRVATRGRLGGAQADAGQTPDEIDIADACRAAAAGGSFSVFLDATRQTVFDARESGSQHTFAISVIY</sequence>
<evidence type="ECO:0000313" key="7">
    <source>
        <dbReference type="Proteomes" id="UP001149813"/>
    </source>
</evidence>
<feature type="chain" id="PRO_5040842810" description="Carbohydrate-binding module family 96 domain-containing protein" evidence="4">
    <location>
        <begin position="20"/>
        <end position="191"/>
    </location>
</feature>
<dbReference type="GO" id="GO:0005576">
    <property type="term" value="C:extracellular region"/>
    <property type="evidence" value="ECO:0007669"/>
    <property type="project" value="UniProtKB-SubCell"/>
</dbReference>
<evidence type="ECO:0000256" key="1">
    <source>
        <dbReference type="ARBA" id="ARBA00004613"/>
    </source>
</evidence>
<organism evidence="6 7">
    <name type="scientific">Coemansia erecta</name>
    <dbReference type="NCBI Taxonomy" id="147472"/>
    <lineage>
        <taxon>Eukaryota</taxon>
        <taxon>Fungi</taxon>
        <taxon>Fungi incertae sedis</taxon>
        <taxon>Zoopagomycota</taxon>
        <taxon>Kickxellomycotina</taxon>
        <taxon>Kickxellomycetes</taxon>
        <taxon>Kickxellales</taxon>
        <taxon>Kickxellaceae</taxon>
        <taxon>Coemansia</taxon>
    </lineage>
</organism>
<keyword evidence="3 4" id="KW-0732">Signal</keyword>
<keyword evidence="7" id="KW-1185">Reference proteome</keyword>